<evidence type="ECO:0000256" key="1">
    <source>
        <dbReference type="ARBA" id="ARBA00004141"/>
    </source>
</evidence>
<feature type="transmembrane region" description="Helical" evidence="5">
    <location>
        <begin position="82"/>
        <end position="98"/>
    </location>
</feature>
<feature type="domain" description="O-antigen ligase-related" evidence="6">
    <location>
        <begin position="181"/>
        <end position="329"/>
    </location>
</feature>
<dbReference type="PANTHER" id="PTHR37422:SF17">
    <property type="entry name" value="O-ANTIGEN LIGASE"/>
    <property type="match status" value="1"/>
</dbReference>
<keyword evidence="3 5" id="KW-1133">Transmembrane helix</keyword>
<dbReference type="GO" id="GO:0016874">
    <property type="term" value="F:ligase activity"/>
    <property type="evidence" value="ECO:0007669"/>
    <property type="project" value="UniProtKB-KW"/>
</dbReference>
<feature type="transmembrane region" description="Helical" evidence="5">
    <location>
        <begin position="317"/>
        <end position="338"/>
    </location>
</feature>
<keyword evidence="7" id="KW-0436">Ligase</keyword>
<keyword evidence="2 5" id="KW-0812">Transmembrane</keyword>
<evidence type="ECO:0000313" key="7">
    <source>
        <dbReference type="EMBL" id="WAA09715.1"/>
    </source>
</evidence>
<organism evidence="7 8">
    <name type="scientific">Fervidibacillus albus</name>
    <dbReference type="NCBI Taxonomy" id="2980026"/>
    <lineage>
        <taxon>Bacteria</taxon>
        <taxon>Bacillati</taxon>
        <taxon>Bacillota</taxon>
        <taxon>Bacilli</taxon>
        <taxon>Bacillales</taxon>
        <taxon>Bacillaceae</taxon>
        <taxon>Fervidibacillus</taxon>
    </lineage>
</organism>
<feature type="transmembrane region" description="Helical" evidence="5">
    <location>
        <begin position="21"/>
        <end position="40"/>
    </location>
</feature>
<feature type="transmembrane region" description="Helical" evidence="5">
    <location>
        <begin position="350"/>
        <end position="369"/>
    </location>
</feature>
<evidence type="ECO:0000256" key="3">
    <source>
        <dbReference type="ARBA" id="ARBA00022989"/>
    </source>
</evidence>
<evidence type="ECO:0000256" key="5">
    <source>
        <dbReference type="SAM" id="Phobius"/>
    </source>
</evidence>
<gene>
    <name evidence="7" type="ORF">OE104_14550</name>
</gene>
<evidence type="ECO:0000313" key="8">
    <source>
        <dbReference type="Proteomes" id="UP001164718"/>
    </source>
</evidence>
<dbReference type="EMBL" id="CP106878">
    <property type="protein sequence ID" value="WAA09715.1"/>
    <property type="molecule type" value="Genomic_DNA"/>
</dbReference>
<sequence length="401" mass="46835">MLTYLLLLYGVFSRSIFSKSIIFYAVEIIFILGIPVYFILKYGLKKSLNNTKFEVIEWIFILSIISYFINIILFYDKKILNIVFFLPTIMGFLLYYYNKTKDNILFTKEIQNGLLFASKGIILSIIGFEIINRKIQVYEIKLPKFMASYFLHPNDLGLTISVLTIIIFITKRKGSKIDILFILLGIIILYLTKSRTYLVALTFYFVIYAFLRNKRLTTFVIIFIISILLIPNAQESILENNIITNKYENNTGQNNLLFTGREYIWSGGIKVIKENFLIGIGSQNIPDKVTPLIPDYLYLKENDAIAKASLHNVYLDVLLSMGIFGFVFTFLFFGYRIIKSTMYVVKNNNDLFFTKLYCFVIYVLAAAFVYSDLYFTRNILQIFFWIFLSVMSVLERKEKNV</sequence>
<evidence type="ECO:0000256" key="2">
    <source>
        <dbReference type="ARBA" id="ARBA00022692"/>
    </source>
</evidence>
<feature type="transmembrane region" description="Helical" evidence="5">
    <location>
        <begin position="110"/>
        <end position="128"/>
    </location>
</feature>
<keyword evidence="4 5" id="KW-0472">Membrane</keyword>
<dbReference type="KEGG" id="faf:OE104_14550"/>
<dbReference type="Pfam" id="PF04932">
    <property type="entry name" value="Wzy_C"/>
    <property type="match status" value="1"/>
</dbReference>
<evidence type="ECO:0000256" key="4">
    <source>
        <dbReference type="ARBA" id="ARBA00023136"/>
    </source>
</evidence>
<feature type="transmembrane region" description="Helical" evidence="5">
    <location>
        <begin position="55"/>
        <end position="75"/>
    </location>
</feature>
<dbReference type="InterPro" id="IPR007016">
    <property type="entry name" value="O-antigen_ligase-rel_domated"/>
</dbReference>
<feature type="transmembrane region" description="Helical" evidence="5">
    <location>
        <begin position="181"/>
        <end position="209"/>
    </location>
</feature>
<feature type="transmembrane region" description="Helical" evidence="5">
    <location>
        <begin position="149"/>
        <end position="169"/>
    </location>
</feature>
<dbReference type="Proteomes" id="UP001164718">
    <property type="component" value="Chromosome"/>
</dbReference>
<dbReference type="InterPro" id="IPR051533">
    <property type="entry name" value="WaaL-like"/>
</dbReference>
<dbReference type="PANTHER" id="PTHR37422">
    <property type="entry name" value="TEICHURONIC ACID BIOSYNTHESIS PROTEIN TUAE"/>
    <property type="match status" value="1"/>
</dbReference>
<accession>A0A9E8LU62</accession>
<dbReference type="RefSeq" id="WP_275417498.1">
    <property type="nucleotide sequence ID" value="NZ_CP106878.1"/>
</dbReference>
<comment type="subcellular location">
    <subcellularLocation>
        <location evidence="1">Membrane</location>
        <topology evidence="1">Multi-pass membrane protein</topology>
    </subcellularLocation>
</comment>
<proteinExistence type="predicted"/>
<keyword evidence="8" id="KW-1185">Reference proteome</keyword>
<dbReference type="AlphaFoldDB" id="A0A9E8LU62"/>
<dbReference type="GO" id="GO:0016020">
    <property type="term" value="C:membrane"/>
    <property type="evidence" value="ECO:0007669"/>
    <property type="project" value="UniProtKB-SubCell"/>
</dbReference>
<reference evidence="7" key="1">
    <citation type="submission" date="2022-09" db="EMBL/GenBank/DDBJ databases">
        <title>Complete Genomes of Fervidibacillus albus and Fervidibacillus halotolerans isolated from tidal flat sediments.</title>
        <authorList>
            <person name="Kwon K.K."/>
            <person name="Yang S.-H."/>
            <person name="Park M.J."/>
            <person name="Oh H.-M."/>
        </authorList>
    </citation>
    <scope>NUCLEOTIDE SEQUENCE</scope>
    <source>
        <strain evidence="7">MEBiC13591</strain>
    </source>
</reference>
<feature type="transmembrane region" description="Helical" evidence="5">
    <location>
        <begin position="375"/>
        <end position="394"/>
    </location>
</feature>
<feature type="transmembrane region" description="Helical" evidence="5">
    <location>
        <begin position="216"/>
        <end position="233"/>
    </location>
</feature>
<name>A0A9E8LU62_9BACI</name>
<evidence type="ECO:0000259" key="6">
    <source>
        <dbReference type="Pfam" id="PF04932"/>
    </source>
</evidence>
<protein>
    <submittedName>
        <fullName evidence="7">O-antigen ligase family protein</fullName>
    </submittedName>
</protein>